<feature type="compositionally biased region" description="Basic and acidic residues" evidence="1">
    <location>
        <begin position="509"/>
        <end position="521"/>
    </location>
</feature>
<feature type="region of interest" description="Disordered" evidence="1">
    <location>
        <begin position="302"/>
        <end position="416"/>
    </location>
</feature>
<dbReference type="OrthoDB" id="5337048at2759"/>
<organism evidence="2 3">
    <name type="scientific">Zopfia rhizophila CBS 207.26</name>
    <dbReference type="NCBI Taxonomy" id="1314779"/>
    <lineage>
        <taxon>Eukaryota</taxon>
        <taxon>Fungi</taxon>
        <taxon>Dikarya</taxon>
        <taxon>Ascomycota</taxon>
        <taxon>Pezizomycotina</taxon>
        <taxon>Dothideomycetes</taxon>
        <taxon>Dothideomycetes incertae sedis</taxon>
        <taxon>Zopfiaceae</taxon>
        <taxon>Zopfia</taxon>
    </lineage>
</organism>
<sequence length="562" mass="62368">MRDAGFLPMAAGQARTRDEGRRGHTKHMLRFRHADVRPMAEHRVGQTFPEIVLLNSHDGTSAYRVMSGVFRLVCLNGMIVADREGAEVRVPHKGDVVRQVVEGSYAVLDDARRALEAAEAWQGVALNRDEQRAFGEAARVLRFGDAEGRTETPITAEQLLAPRRVDDAGDDLWRTFNRVQENAIRGGLTAWGRDAQNRPRRVTSREVTGIDGDRIRRSVPAADGATAHEACRARGRDPRVPLHGAAATAPAGIASIRGLVPRSGCRPALQGRERVLELHLRHRHAQHAKALAGGLGRKLGRRLRAHQQQRRQPRLACPRGPGQREAARPGRHRMRGEQQVEGPAVPEQPKGLPRPGGLRRVPARLPEAVDEVAPRQRLRLRDERSRRCRGPGGARRDHRGRASRLRQPERRRRAPAWLALQPQRAARLRREAAGHRQPEPGAAVLRLGGEEGFRRPRQRRRVHADPGVGGPEPHVAPGPQAGRVLLPLGHDLSRGAEGDLAASGRHRVPGIDRQVDQHRLELPTVRPQRRQPGRRLDPQPDPRPEGVAEHVPEPAQQLGRVQ</sequence>
<protein>
    <submittedName>
        <fullName evidence="2">DUF932-domain-containing protein</fullName>
    </submittedName>
</protein>
<evidence type="ECO:0000313" key="2">
    <source>
        <dbReference type="EMBL" id="KAF2174327.1"/>
    </source>
</evidence>
<feature type="compositionally biased region" description="Basic and acidic residues" evidence="1">
    <location>
        <begin position="534"/>
        <end position="552"/>
    </location>
</feature>
<gene>
    <name evidence="2" type="ORF">K469DRAFT_695513</name>
</gene>
<feature type="compositionally biased region" description="Basic residues" evidence="1">
    <location>
        <begin position="396"/>
        <end position="414"/>
    </location>
</feature>
<evidence type="ECO:0000256" key="1">
    <source>
        <dbReference type="SAM" id="MobiDB-lite"/>
    </source>
</evidence>
<feature type="region of interest" description="Disordered" evidence="1">
    <location>
        <begin position="1"/>
        <end position="24"/>
    </location>
</feature>
<name>A0A6A6D4K6_9PEZI</name>
<dbReference type="Proteomes" id="UP000800200">
    <property type="component" value="Unassembled WGS sequence"/>
</dbReference>
<keyword evidence="3" id="KW-1185">Reference proteome</keyword>
<feature type="non-terminal residue" evidence="2">
    <location>
        <position position="562"/>
    </location>
</feature>
<proteinExistence type="predicted"/>
<reference evidence="2" key="1">
    <citation type="journal article" date="2020" name="Stud. Mycol.">
        <title>101 Dothideomycetes genomes: a test case for predicting lifestyles and emergence of pathogens.</title>
        <authorList>
            <person name="Haridas S."/>
            <person name="Albert R."/>
            <person name="Binder M."/>
            <person name="Bloem J."/>
            <person name="Labutti K."/>
            <person name="Salamov A."/>
            <person name="Andreopoulos B."/>
            <person name="Baker S."/>
            <person name="Barry K."/>
            <person name="Bills G."/>
            <person name="Bluhm B."/>
            <person name="Cannon C."/>
            <person name="Castanera R."/>
            <person name="Culley D."/>
            <person name="Daum C."/>
            <person name="Ezra D."/>
            <person name="Gonzalez J."/>
            <person name="Henrissat B."/>
            <person name="Kuo A."/>
            <person name="Liang C."/>
            <person name="Lipzen A."/>
            <person name="Lutzoni F."/>
            <person name="Magnuson J."/>
            <person name="Mondo S."/>
            <person name="Nolan M."/>
            <person name="Ohm R."/>
            <person name="Pangilinan J."/>
            <person name="Park H.-J."/>
            <person name="Ramirez L."/>
            <person name="Alfaro M."/>
            <person name="Sun H."/>
            <person name="Tritt A."/>
            <person name="Yoshinaga Y."/>
            <person name="Zwiers L.-H."/>
            <person name="Turgeon B."/>
            <person name="Goodwin S."/>
            <person name="Spatafora J."/>
            <person name="Crous P."/>
            <person name="Grigoriev I."/>
        </authorList>
    </citation>
    <scope>NUCLEOTIDE SEQUENCE</scope>
    <source>
        <strain evidence="2">CBS 207.26</strain>
    </source>
</reference>
<dbReference type="InterPro" id="IPR026325">
    <property type="entry name" value="DUF932"/>
</dbReference>
<dbReference type="Pfam" id="PF06067">
    <property type="entry name" value="DUF932"/>
    <property type="match status" value="1"/>
</dbReference>
<dbReference type="AlphaFoldDB" id="A0A6A6D4K6"/>
<feature type="region of interest" description="Disordered" evidence="1">
    <location>
        <begin position="430"/>
        <end position="562"/>
    </location>
</feature>
<feature type="compositionally biased region" description="Basic residues" evidence="1">
    <location>
        <begin position="302"/>
        <end position="313"/>
    </location>
</feature>
<evidence type="ECO:0000313" key="3">
    <source>
        <dbReference type="Proteomes" id="UP000800200"/>
    </source>
</evidence>
<dbReference type="EMBL" id="ML995272">
    <property type="protein sequence ID" value="KAF2174327.1"/>
    <property type="molecule type" value="Genomic_DNA"/>
</dbReference>
<accession>A0A6A6D4K6</accession>